<dbReference type="RefSeq" id="WP_099797563.1">
    <property type="nucleotide sequence ID" value="NZ_CP018092.1"/>
</dbReference>
<organism evidence="2 3">
    <name type="scientific">Parathermosynechococcus lividus PCC 6715</name>
    <dbReference type="NCBI Taxonomy" id="1917166"/>
    <lineage>
        <taxon>Bacteria</taxon>
        <taxon>Bacillati</taxon>
        <taxon>Cyanobacteriota</taxon>
        <taxon>Cyanophyceae</taxon>
        <taxon>Acaryochloridales</taxon>
        <taxon>Thermosynechococcaceae</taxon>
        <taxon>Parathermosynechococcus</taxon>
    </lineage>
</organism>
<proteinExistence type="predicted"/>
<dbReference type="KEGG" id="slw:BRW62_00170"/>
<feature type="transmembrane region" description="Helical" evidence="1">
    <location>
        <begin position="114"/>
        <end position="136"/>
    </location>
</feature>
<protein>
    <submittedName>
        <fullName evidence="2">Uncharacterized protein</fullName>
    </submittedName>
</protein>
<feature type="transmembrane region" description="Helical" evidence="1">
    <location>
        <begin position="83"/>
        <end position="102"/>
    </location>
</feature>
<keyword evidence="1" id="KW-1133">Transmembrane helix</keyword>
<gene>
    <name evidence="2" type="ORF">BRW62_00170</name>
</gene>
<evidence type="ECO:0000313" key="3">
    <source>
        <dbReference type="Proteomes" id="UP000231057"/>
    </source>
</evidence>
<accession>A0A2D2PYU7</accession>
<dbReference type="OrthoDB" id="512887at2"/>
<dbReference type="EMBL" id="CP018092">
    <property type="protein sequence ID" value="ATS17419.1"/>
    <property type="molecule type" value="Genomic_DNA"/>
</dbReference>
<reference evidence="2 3" key="1">
    <citation type="submission" date="2016-11" db="EMBL/GenBank/DDBJ databases">
        <title>Complete genome sequence of thermophilic cyanobacteria strain Synechococcus sp. PCC6715.</title>
        <authorList>
            <person name="Tang J."/>
            <person name="Daroch M."/>
            <person name="Liang Y."/>
            <person name="Jiang D."/>
            <person name="Shah M."/>
        </authorList>
    </citation>
    <scope>NUCLEOTIDE SEQUENCE [LARGE SCALE GENOMIC DNA]</scope>
    <source>
        <strain evidence="2 3">PCC 6715</strain>
    </source>
</reference>
<dbReference type="Proteomes" id="UP000231057">
    <property type="component" value="Chromosome"/>
</dbReference>
<evidence type="ECO:0000313" key="2">
    <source>
        <dbReference type="EMBL" id="ATS17419.1"/>
    </source>
</evidence>
<keyword evidence="1" id="KW-0812">Transmembrane</keyword>
<evidence type="ECO:0000256" key="1">
    <source>
        <dbReference type="SAM" id="Phobius"/>
    </source>
</evidence>
<name>A0A2D2PYU7_PARLV</name>
<keyword evidence="3" id="KW-1185">Reference proteome</keyword>
<keyword evidence="1" id="KW-0472">Membrane</keyword>
<dbReference type="AlphaFoldDB" id="A0A2D2PYU7"/>
<sequence length="139" mass="16122">MAPIKPHKLDLDASYPCPCRRQGELMPIALTDAFGCRRCQQIFVVRPDGFSIEQLATTYPYKRAWYWTGLQWSVLQRGFSENYWYFAIGLSFFLLMPILLWLPLLLQLSLKPEGLLWIIASLLLALTPAFLVWVALSRR</sequence>
<reference evidence="3" key="2">
    <citation type="journal article" date="2022" name="Front. Microbiol.">
        <title>Comparative Genomic Analysis Revealed Distinct Molecular Components and Organization of CO2-Concentrating Mechanism in Thermophilic Cyanobacteria.</title>
        <authorList>
            <person name="Tang J."/>
            <person name="Zhou H."/>
            <person name="Yao D."/>
            <person name="Riaz S."/>
            <person name="You D."/>
            <person name="Klepacz-Smolka A."/>
            <person name="Daroch M."/>
        </authorList>
    </citation>
    <scope>NUCLEOTIDE SEQUENCE [LARGE SCALE GENOMIC DNA]</scope>
    <source>
        <strain evidence="3">PCC 6715</strain>
    </source>
</reference>